<dbReference type="Proteomes" id="UP000226031">
    <property type="component" value="Unassembled WGS sequence"/>
</dbReference>
<sequence>MGVTTGRREGLRSSRSIVDDTKCPSAQTLFNTIRHLSNRGHSSTVELQFCYKDSRRLYHANPHPRQPSDIAVQGGCAYVKYPVHNPGRIRPTGFHAWNKLDNHLYLILYEWFLIQFYQNQAIRGFQGPYAGSEKQPDMAIVPEGEYLPTVVIESGWSEHLLPRDMRLWLVGAAGKVQLVLLFIWTKMSENNYVKGVVETWGLDPAGNERLLQREVNKVNFV</sequence>
<evidence type="ECO:0000313" key="1">
    <source>
        <dbReference type="EMBL" id="PGH33791.1"/>
    </source>
</evidence>
<name>A0A2B7ZKB4_9EURO</name>
<dbReference type="AlphaFoldDB" id="A0A2B7ZKB4"/>
<reference evidence="1 2" key="1">
    <citation type="submission" date="2017-10" db="EMBL/GenBank/DDBJ databases">
        <title>Comparative genomics in systemic dimorphic fungi from Ajellomycetaceae.</title>
        <authorList>
            <person name="Munoz J.F."/>
            <person name="Mcewen J.G."/>
            <person name="Clay O.K."/>
            <person name="Cuomo C.A."/>
        </authorList>
    </citation>
    <scope>NUCLEOTIDE SEQUENCE [LARGE SCALE GENOMIC DNA]</scope>
    <source>
        <strain evidence="1 2">UAMH4076</strain>
    </source>
</reference>
<dbReference type="VEuPathDB" id="FungiDB:EMCG_02394"/>
<accession>A0A2B7ZKB4</accession>
<protein>
    <submittedName>
        <fullName evidence="1">Uncharacterized protein</fullName>
    </submittedName>
</protein>
<organism evidence="1 2">
    <name type="scientific">[Emmonsia] crescens</name>
    <dbReference type="NCBI Taxonomy" id="73230"/>
    <lineage>
        <taxon>Eukaryota</taxon>
        <taxon>Fungi</taxon>
        <taxon>Dikarya</taxon>
        <taxon>Ascomycota</taxon>
        <taxon>Pezizomycotina</taxon>
        <taxon>Eurotiomycetes</taxon>
        <taxon>Eurotiomycetidae</taxon>
        <taxon>Onygenales</taxon>
        <taxon>Ajellomycetaceae</taxon>
        <taxon>Emergomyces</taxon>
    </lineage>
</organism>
<comment type="caution">
    <text evidence="1">The sequence shown here is derived from an EMBL/GenBank/DDBJ whole genome shotgun (WGS) entry which is preliminary data.</text>
</comment>
<keyword evidence="2" id="KW-1185">Reference proteome</keyword>
<evidence type="ECO:0000313" key="2">
    <source>
        <dbReference type="Proteomes" id="UP000226031"/>
    </source>
</evidence>
<dbReference type="EMBL" id="PDND01000054">
    <property type="protein sequence ID" value="PGH33791.1"/>
    <property type="molecule type" value="Genomic_DNA"/>
</dbReference>
<gene>
    <name evidence="1" type="ORF">GX50_03360</name>
</gene>
<proteinExistence type="predicted"/>